<dbReference type="Proteomes" id="UP001359559">
    <property type="component" value="Unassembled WGS sequence"/>
</dbReference>
<accession>A0AAN9FBC3</accession>
<dbReference type="AlphaFoldDB" id="A0AAN9FBC3"/>
<evidence type="ECO:0000256" key="1">
    <source>
        <dbReference type="SAM" id="SignalP"/>
    </source>
</evidence>
<feature type="chain" id="PRO_5042972957" description="Late embryogenesis abundant protein LEA-2 subgroup domain-containing protein" evidence="1">
    <location>
        <begin position="16"/>
        <end position="171"/>
    </location>
</feature>
<comment type="caution">
    <text evidence="2">The sequence shown here is derived from an EMBL/GenBank/DDBJ whole genome shotgun (WGS) entry which is preliminary data.</text>
</comment>
<proteinExistence type="predicted"/>
<keyword evidence="3" id="KW-1185">Reference proteome</keyword>
<gene>
    <name evidence="2" type="ORF">RJT34_28807</name>
</gene>
<organism evidence="2 3">
    <name type="scientific">Clitoria ternatea</name>
    <name type="common">Butterfly pea</name>
    <dbReference type="NCBI Taxonomy" id="43366"/>
    <lineage>
        <taxon>Eukaryota</taxon>
        <taxon>Viridiplantae</taxon>
        <taxon>Streptophyta</taxon>
        <taxon>Embryophyta</taxon>
        <taxon>Tracheophyta</taxon>
        <taxon>Spermatophyta</taxon>
        <taxon>Magnoliopsida</taxon>
        <taxon>eudicotyledons</taxon>
        <taxon>Gunneridae</taxon>
        <taxon>Pentapetalae</taxon>
        <taxon>rosids</taxon>
        <taxon>fabids</taxon>
        <taxon>Fabales</taxon>
        <taxon>Fabaceae</taxon>
        <taxon>Papilionoideae</taxon>
        <taxon>50 kb inversion clade</taxon>
        <taxon>NPAAA clade</taxon>
        <taxon>indigoferoid/millettioid clade</taxon>
        <taxon>Phaseoleae</taxon>
        <taxon>Clitoria</taxon>
    </lineage>
</organism>
<reference evidence="2 3" key="1">
    <citation type="submission" date="2024-01" db="EMBL/GenBank/DDBJ databases">
        <title>The genomes of 5 underutilized Papilionoideae crops provide insights into root nodulation and disease resistance.</title>
        <authorList>
            <person name="Yuan L."/>
        </authorList>
    </citation>
    <scope>NUCLEOTIDE SEQUENCE [LARGE SCALE GENOMIC DNA]</scope>
    <source>
        <strain evidence="2">LY-2023</strain>
        <tissue evidence="2">Leaf</tissue>
    </source>
</reference>
<keyword evidence="1" id="KW-0732">Signal</keyword>
<dbReference type="PANTHER" id="PTHR31852">
    <property type="entry name" value="LATE EMBRYOGENESIS ABUNDANT (LEA) HYDROXYPROLINE-RICH GLYCOPROTEIN FAMILY"/>
    <property type="match status" value="1"/>
</dbReference>
<sequence length="171" mass="18807">MLMLMVVVIVMLSLGLTIFKPKNPDISIHPTGLERFQVIGGSNANMTMGMMITITNRNYASFEYRNSTSNVKFRDTVIAQVPIVAGIAPARTTVTVKTSAEFMIGELLRDPNFWTGISNGTLNLQSSSVMPGIARMFNVFKLKATTYSDCHIAFDLLTKAANSTCVSRIKF</sequence>
<feature type="signal peptide" evidence="1">
    <location>
        <begin position="1"/>
        <end position="15"/>
    </location>
</feature>
<evidence type="ECO:0008006" key="4">
    <source>
        <dbReference type="Google" id="ProtNLM"/>
    </source>
</evidence>
<protein>
    <recommendedName>
        <fullName evidence="4">Late embryogenesis abundant protein LEA-2 subgroup domain-containing protein</fullName>
    </recommendedName>
</protein>
<dbReference type="InterPro" id="IPR055301">
    <property type="entry name" value="Lea14-like_2"/>
</dbReference>
<dbReference type="EMBL" id="JAYKXN010000007">
    <property type="protein sequence ID" value="KAK7272299.1"/>
    <property type="molecule type" value="Genomic_DNA"/>
</dbReference>
<evidence type="ECO:0000313" key="3">
    <source>
        <dbReference type="Proteomes" id="UP001359559"/>
    </source>
</evidence>
<evidence type="ECO:0000313" key="2">
    <source>
        <dbReference type="EMBL" id="KAK7272299.1"/>
    </source>
</evidence>
<name>A0AAN9FBC3_CLITE</name>